<feature type="region of interest" description="Disordered" evidence="7">
    <location>
        <begin position="220"/>
        <end position="240"/>
    </location>
</feature>
<comment type="caution">
    <text evidence="9">The sequence shown here is derived from an EMBL/GenBank/DDBJ whole genome shotgun (WGS) entry which is preliminary data.</text>
</comment>
<dbReference type="eggNOG" id="COG0523">
    <property type="taxonomic scope" value="Bacteria"/>
</dbReference>
<keyword evidence="10" id="KW-1185">Reference proteome</keyword>
<dbReference type="Pfam" id="PF02492">
    <property type="entry name" value="cobW"/>
    <property type="match status" value="1"/>
</dbReference>
<dbReference type="AlphaFoldDB" id="K2MZQ2"/>
<sequence>MTVLPAAATVDERVPVHVLTGFLGSGKTTFLKHLLGEPGLADTAVVINEFGEVGLDHLLVREVSEDVVLLSSGCLCCAVRDDLVSTLAELASLAGTGRMPAFNRVVVETTGLADPAPIMHAVMSDLRLCRAYQAGSIVTTIDGVSGARSIGDFSEAVQQVALADCVVVTKSDLVEPWSLDALDLEIARINPSVRRLTSSMERFPPSDAIFAHDDDDWQPHFLSQDQDQDQGPASGRHSDGIDTFSVTLDRPVQWPAFVEWLELLLASRGQSILRVKGLLPVIGDARPVVIHGVQNVVYPPQYLPRWPEDTPRGWLVFIARDLTRSAVEASLKSVFTET</sequence>
<dbReference type="GO" id="GO:0000166">
    <property type="term" value="F:nucleotide binding"/>
    <property type="evidence" value="ECO:0007669"/>
    <property type="project" value="UniProtKB-KW"/>
</dbReference>
<dbReference type="SUPFAM" id="SSF90002">
    <property type="entry name" value="Hypothetical protein YjiA, C-terminal domain"/>
    <property type="match status" value="1"/>
</dbReference>
<evidence type="ECO:0000256" key="3">
    <source>
        <dbReference type="ARBA" id="ARBA00023186"/>
    </source>
</evidence>
<gene>
    <name evidence="9" type="ORF">NA2_17621</name>
</gene>
<dbReference type="CDD" id="cd03112">
    <property type="entry name" value="CobW-like"/>
    <property type="match status" value="1"/>
</dbReference>
<dbReference type="PATRIC" id="fig|391937.3.peg.3622"/>
<evidence type="ECO:0000313" key="10">
    <source>
        <dbReference type="Proteomes" id="UP000006786"/>
    </source>
</evidence>
<comment type="function">
    <text evidence="5">Zinc chaperone that directly transfers zinc cofactor to target proteins, thereby activating them. Zinc is transferred from the CXCC motif in the GTPase domain to the zinc binding site in target proteins in a process requiring GTP hydrolysis.</text>
</comment>
<dbReference type="Proteomes" id="UP000006786">
    <property type="component" value="Unassembled WGS sequence"/>
</dbReference>
<accession>K2MZQ2</accession>
<evidence type="ECO:0000256" key="6">
    <source>
        <dbReference type="ARBA" id="ARBA00049117"/>
    </source>
</evidence>
<evidence type="ECO:0000256" key="1">
    <source>
        <dbReference type="ARBA" id="ARBA00022741"/>
    </source>
</evidence>
<dbReference type="Pfam" id="PF07683">
    <property type="entry name" value="CobW_C"/>
    <property type="match status" value="1"/>
</dbReference>
<keyword evidence="2" id="KW-0378">Hydrolase</keyword>
<dbReference type="SUPFAM" id="SSF52540">
    <property type="entry name" value="P-loop containing nucleoside triphosphate hydrolases"/>
    <property type="match status" value="1"/>
</dbReference>
<dbReference type="InterPro" id="IPR051316">
    <property type="entry name" value="Zinc-reg_GTPase_activator"/>
</dbReference>
<dbReference type="PANTHER" id="PTHR13748:SF62">
    <property type="entry name" value="COBW DOMAIN-CONTAINING PROTEIN"/>
    <property type="match status" value="1"/>
</dbReference>
<dbReference type="Gene3D" id="3.30.1220.10">
    <property type="entry name" value="CobW-like, C-terminal domain"/>
    <property type="match status" value="1"/>
</dbReference>
<evidence type="ECO:0000256" key="4">
    <source>
        <dbReference type="ARBA" id="ARBA00034320"/>
    </source>
</evidence>
<feature type="compositionally biased region" description="Polar residues" evidence="7">
    <location>
        <begin position="221"/>
        <end position="231"/>
    </location>
</feature>
<dbReference type="PANTHER" id="PTHR13748">
    <property type="entry name" value="COBW-RELATED"/>
    <property type="match status" value="1"/>
</dbReference>
<dbReference type="SMART" id="SM00833">
    <property type="entry name" value="CobW_C"/>
    <property type="match status" value="1"/>
</dbReference>
<dbReference type="EMBL" id="AMRM01000023">
    <property type="protein sequence ID" value="EKF17473.1"/>
    <property type="molecule type" value="Genomic_DNA"/>
</dbReference>
<proteinExistence type="inferred from homology"/>
<evidence type="ECO:0000256" key="5">
    <source>
        <dbReference type="ARBA" id="ARBA00045658"/>
    </source>
</evidence>
<dbReference type="STRING" id="391937.NA2_17621"/>
<dbReference type="InterPro" id="IPR011629">
    <property type="entry name" value="CobW-like_C"/>
</dbReference>
<evidence type="ECO:0000256" key="2">
    <source>
        <dbReference type="ARBA" id="ARBA00022801"/>
    </source>
</evidence>
<evidence type="ECO:0000259" key="8">
    <source>
        <dbReference type="SMART" id="SM00833"/>
    </source>
</evidence>
<organism evidence="9 10">
    <name type="scientific">Nitratireductor pacificus pht-3B</name>
    <dbReference type="NCBI Taxonomy" id="391937"/>
    <lineage>
        <taxon>Bacteria</taxon>
        <taxon>Pseudomonadati</taxon>
        <taxon>Pseudomonadota</taxon>
        <taxon>Alphaproteobacteria</taxon>
        <taxon>Hyphomicrobiales</taxon>
        <taxon>Phyllobacteriaceae</taxon>
        <taxon>Nitratireductor</taxon>
    </lineage>
</organism>
<feature type="domain" description="CobW C-terminal" evidence="8">
    <location>
        <begin position="241"/>
        <end position="335"/>
    </location>
</feature>
<name>K2MZQ2_9HYPH</name>
<dbReference type="GO" id="GO:0005737">
    <property type="term" value="C:cytoplasm"/>
    <property type="evidence" value="ECO:0007669"/>
    <property type="project" value="TreeGrafter"/>
</dbReference>
<dbReference type="GO" id="GO:0016787">
    <property type="term" value="F:hydrolase activity"/>
    <property type="evidence" value="ECO:0007669"/>
    <property type="project" value="UniProtKB-KW"/>
</dbReference>
<reference evidence="9 10" key="1">
    <citation type="journal article" date="2012" name="J. Bacteriol.">
        <title>Genome Sequence of Nitratireductor pacificus Type Strain pht-3B.</title>
        <authorList>
            <person name="Lai Q."/>
            <person name="Li G."/>
            <person name="Shao Z."/>
        </authorList>
    </citation>
    <scope>NUCLEOTIDE SEQUENCE [LARGE SCALE GENOMIC DNA]</scope>
    <source>
        <strain evidence="10">pht-3B</strain>
    </source>
</reference>
<keyword evidence="3" id="KW-0143">Chaperone</keyword>
<evidence type="ECO:0000313" key="9">
    <source>
        <dbReference type="EMBL" id="EKF17473.1"/>
    </source>
</evidence>
<keyword evidence="1" id="KW-0547">Nucleotide-binding</keyword>
<protein>
    <submittedName>
        <fullName evidence="9">Cobalamin synthesis protein P47K</fullName>
    </submittedName>
</protein>
<dbReference type="InterPro" id="IPR027417">
    <property type="entry name" value="P-loop_NTPase"/>
</dbReference>
<evidence type="ECO:0000256" key="7">
    <source>
        <dbReference type="SAM" id="MobiDB-lite"/>
    </source>
</evidence>
<comment type="similarity">
    <text evidence="4">Belongs to the SIMIBI class G3E GTPase family. ZNG1 subfamily.</text>
</comment>
<dbReference type="Gene3D" id="3.40.50.300">
    <property type="entry name" value="P-loop containing nucleotide triphosphate hydrolases"/>
    <property type="match status" value="1"/>
</dbReference>
<dbReference type="InterPro" id="IPR003495">
    <property type="entry name" value="CobW/HypB/UreG_nucleotide-bd"/>
</dbReference>
<comment type="catalytic activity">
    <reaction evidence="6">
        <text>GTP + H2O = GDP + phosphate + H(+)</text>
        <dbReference type="Rhea" id="RHEA:19669"/>
        <dbReference type="ChEBI" id="CHEBI:15377"/>
        <dbReference type="ChEBI" id="CHEBI:15378"/>
        <dbReference type="ChEBI" id="CHEBI:37565"/>
        <dbReference type="ChEBI" id="CHEBI:43474"/>
        <dbReference type="ChEBI" id="CHEBI:58189"/>
    </reaction>
    <physiologicalReaction direction="left-to-right" evidence="6">
        <dbReference type="Rhea" id="RHEA:19670"/>
    </physiologicalReaction>
</comment>
<dbReference type="InterPro" id="IPR036627">
    <property type="entry name" value="CobW-likC_sf"/>
</dbReference>